<evidence type="ECO:0000256" key="7">
    <source>
        <dbReference type="ARBA" id="ARBA00025719"/>
    </source>
</evidence>
<name>A0A6I9S0P1_ELAGV</name>
<dbReference type="InterPro" id="IPR045020">
    <property type="entry name" value="PRX_1cys"/>
</dbReference>
<dbReference type="Pfam" id="PF10417">
    <property type="entry name" value="1-cysPrx_C"/>
    <property type="match status" value="1"/>
</dbReference>
<keyword evidence="5" id="KW-0539">Nucleus</keyword>
<evidence type="ECO:0000259" key="12">
    <source>
        <dbReference type="PROSITE" id="PS51352"/>
    </source>
</evidence>
<evidence type="ECO:0000256" key="3">
    <source>
        <dbReference type="ARBA" id="ARBA00022862"/>
    </source>
</evidence>
<evidence type="ECO:0000256" key="11">
    <source>
        <dbReference type="PIRSR" id="PIRSR000239-1"/>
    </source>
</evidence>
<dbReference type="PIRSF" id="PIRSF000239">
    <property type="entry name" value="AHPC"/>
    <property type="match status" value="1"/>
</dbReference>
<accession>A0A6I9S0P1</accession>
<evidence type="ECO:0000256" key="9">
    <source>
        <dbReference type="ARBA" id="ARBA00049091"/>
    </source>
</evidence>
<gene>
    <name evidence="14" type="primary">LOC105055094</name>
</gene>
<sequence>MPGLTIGDTIPDLLVDSTHGPIQIHDFIGDGWAVIFSHPADFTPVCTTELGKIALYAEEFGERGVKLLGVSCDDVVSHVEWIKDIEAYTPGCNVRYPIVADPDREVIRQLNMVDPDQKDSSGLELPSRALHVIGPDKRIKLSILYPATTGRNMDEVVRVVESLQKTSKLKIATPVNWKPGEKVVISPSVSNEEAKGMFPQGYDTVDLPSKKEYLRFTNI</sequence>
<dbReference type="InterPro" id="IPR000866">
    <property type="entry name" value="AhpC/TSA"/>
</dbReference>
<proteinExistence type="inferred from homology"/>
<dbReference type="Pfam" id="PF00578">
    <property type="entry name" value="AhpC-TSA"/>
    <property type="match status" value="1"/>
</dbReference>
<dbReference type="RefSeq" id="XP_010935109.1">
    <property type="nucleotide sequence ID" value="XM_010936807.3"/>
</dbReference>
<dbReference type="GO" id="GO:0140824">
    <property type="term" value="F:thioredoxin-dependent peroxiredoxin activity"/>
    <property type="evidence" value="ECO:0007669"/>
    <property type="project" value="UniProtKB-EC"/>
</dbReference>
<comment type="subcellular location">
    <subcellularLocation>
        <location evidence="1">Nucleus</location>
    </subcellularLocation>
</comment>
<dbReference type="GeneID" id="105055094"/>
<dbReference type="Proteomes" id="UP000504607">
    <property type="component" value="Chromosome 12"/>
</dbReference>
<evidence type="ECO:0000256" key="1">
    <source>
        <dbReference type="ARBA" id="ARBA00004123"/>
    </source>
</evidence>
<dbReference type="Gene3D" id="3.30.1020.10">
    <property type="entry name" value="Antioxidant, Horf6, Chain A, domain2"/>
    <property type="match status" value="1"/>
</dbReference>
<dbReference type="PANTHER" id="PTHR43503">
    <property type="entry name" value="MCG48959-RELATED"/>
    <property type="match status" value="1"/>
</dbReference>
<dbReference type="SUPFAM" id="SSF52833">
    <property type="entry name" value="Thioredoxin-like"/>
    <property type="match status" value="1"/>
</dbReference>
<keyword evidence="3 10" id="KW-0049">Antioxidant</keyword>
<keyword evidence="13" id="KW-1185">Reference proteome</keyword>
<dbReference type="InterPro" id="IPR019479">
    <property type="entry name" value="Peroxiredoxin_C"/>
</dbReference>
<comment type="catalytic activity">
    <reaction evidence="9 10">
        <text>a hydroperoxide + [thioredoxin]-dithiol = an alcohol + [thioredoxin]-disulfide + H2O</text>
        <dbReference type="Rhea" id="RHEA:62620"/>
        <dbReference type="Rhea" id="RHEA-COMP:10698"/>
        <dbReference type="Rhea" id="RHEA-COMP:10700"/>
        <dbReference type="ChEBI" id="CHEBI:15377"/>
        <dbReference type="ChEBI" id="CHEBI:29950"/>
        <dbReference type="ChEBI" id="CHEBI:30879"/>
        <dbReference type="ChEBI" id="CHEBI:35924"/>
        <dbReference type="ChEBI" id="CHEBI:50058"/>
        <dbReference type="EC" id="1.11.1.24"/>
    </reaction>
</comment>
<evidence type="ECO:0000256" key="8">
    <source>
        <dbReference type="ARBA" id="ARBA00045282"/>
    </source>
</evidence>
<dbReference type="FunFam" id="3.30.1020.10:FF:000001">
    <property type="entry name" value="1-Cys peroxiredoxin"/>
    <property type="match status" value="1"/>
</dbReference>
<reference evidence="14" key="1">
    <citation type="submission" date="2025-08" db="UniProtKB">
        <authorList>
            <consortium name="RefSeq"/>
        </authorList>
    </citation>
    <scope>IDENTIFICATION</scope>
</reference>
<dbReference type="Gene3D" id="3.40.30.10">
    <property type="entry name" value="Glutaredoxin"/>
    <property type="match status" value="1"/>
</dbReference>
<feature type="active site" description="Cysteine sulfenic acid (-SOH) intermediate; for peroxidase activity" evidence="11">
    <location>
        <position position="46"/>
    </location>
</feature>
<dbReference type="GO" id="GO:0005739">
    <property type="term" value="C:mitochondrion"/>
    <property type="evidence" value="ECO:0007669"/>
    <property type="project" value="TreeGrafter"/>
</dbReference>
<dbReference type="PROSITE" id="PS51352">
    <property type="entry name" value="THIOREDOXIN_2"/>
    <property type="match status" value="1"/>
</dbReference>
<evidence type="ECO:0000256" key="2">
    <source>
        <dbReference type="ARBA" id="ARBA00022559"/>
    </source>
</evidence>
<feature type="domain" description="Thioredoxin" evidence="12">
    <location>
        <begin position="4"/>
        <end position="165"/>
    </location>
</feature>
<evidence type="ECO:0000256" key="5">
    <source>
        <dbReference type="ARBA" id="ARBA00023242"/>
    </source>
</evidence>
<dbReference type="FunCoup" id="A0A6I9S0P1">
    <property type="interactions" value="1324"/>
</dbReference>
<dbReference type="GO" id="GO:0045454">
    <property type="term" value="P:cell redox homeostasis"/>
    <property type="evidence" value="ECO:0007669"/>
    <property type="project" value="TreeGrafter"/>
</dbReference>
<dbReference type="PANTHER" id="PTHR43503:SF4">
    <property type="entry name" value="PEROXIREDOXIN-6"/>
    <property type="match status" value="1"/>
</dbReference>
<dbReference type="KEGG" id="egu:105055094"/>
<evidence type="ECO:0000313" key="14">
    <source>
        <dbReference type="RefSeq" id="XP_010935109.1"/>
    </source>
</evidence>
<dbReference type="InterPro" id="IPR036249">
    <property type="entry name" value="Thioredoxin-like_sf"/>
</dbReference>
<dbReference type="InParanoid" id="A0A6I9S0P1"/>
<evidence type="ECO:0000313" key="13">
    <source>
        <dbReference type="Proteomes" id="UP000504607"/>
    </source>
</evidence>
<evidence type="ECO:0000256" key="6">
    <source>
        <dbReference type="ARBA" id="ARBA00023284"/>
    </source>
</evidence>
<dbReference type="InterPro" id="IPR013766">
    <property type="entry name" value="Thioredoxin_domain"/>
</dbReference>
<dbReference type="OrthoDB" id="2996783at2759"/>
<dbReference type="CDD" id="cd03016">
    <property type="entry name" value="PRX_1cys"/>
    <property type="match status" value="1"/>
</dbReference>
<organism evidence="13 14">
    <name type="scientific">Elaeis guineensis var. tenera</name>
    <name type="common">Oil palm</name>
    <dbReference type="NCBI Taxonomy" id="51953"/>
    <lineage>
        <taxon>Eukaryota</taxon>
        <taxon>Viridiplantae</taxon>
        <taxon>Streptophyta</taxon>
        <taxon>Embryophyta</taxon>
        <taxon>Tracheophyta</taxon>
        <taxon>Spermatophyta</taxon>
        <taxon>Magnoliopsida</taxon>
        <taxon>Liliopsida</taxon>
        <taxon>Arecaceae</taxon>
        <taxon>Arecoideae</taxon>
        <taxon>Cocoseae</taxon>
        <taxon>Elaeidinae</taxon>
        <taxon>Elaeis</taxon>
    </lineage>
</organism>
<dbReference type="GO" id="GO:0005829">
    <property type="term" value="C:cytosol"/>
    <property type="evidence" value="ECO:0007669"/>
    <property type="project" value="TreeGrafter"/>
</dbReference>
<evidence type="ECO:0000256" key="10">
    <source>
        <dbReference type="PIRNR" id="PIRNR000239"/>
    </source>
</evidence>
<keyword evidence="6 10" id="KW-0676">Redox-active center</keyword>
<keyword evidence="4 10" id="KW-0560">Oxidoreductase</keyword>
<dbReference type="GO" id="GO:0005634">
    <property type="term" value="C:nucleus"/>
    <property type="evidence" value="ECO:0007669"/>
    <property type="project" value="UniProtKB-SubCell"/>
</dbReference>
<evidence type="ECO:0000256" key="4">
    <source>
        <dbReference type="ARBA" id="ARBA00023002"/>
    </source>
</evidence>
<dbReference type="AlphaFoldDB" id="A0A6I9S0P1"/>
<comment type="similarity">
    <text evidence="7">Belongs to the peroxiredoxin family. Prx6 subfamily.</text>
</comment>
<protein>
    <recommendedName>
        <fullName evidence="10">Peroxiredoxin</fullName>
        <ecNumber evidence="10">1.11.1.24</ecNumber>
    </recommendedName>
</protein>
<dbReference type="EC" id="1.11.1.24" evidence="10"/>
<dbReference type="FunFam" id="3.40.30.10:FF:000011">
    <property type="entry name" value="Peroxiredoxin PRX1"/>
    <property type="match status" value="1"/>
</dbReference>
<dbReference type="InterPro" id="IPR024706">
    <property type="entry name" value="Peroxiredoxin_AhpC-typ"/>
</dbReference>
<comment type="function">
    <text evidence="8">Thiol-specific peroxidase that catalyzes the reduction of hydrogen peroxide and organic hydroperoxides to water and alcohols, respectively. Seems to contribute to the inhibition of germination during stress.</text>
</comment>
<keyword evidence="2 10" id="KW-0575">Peroxidase</keyword>